<feature type="coiled-coil region" evidence="1">
    <location>
        <begin position="27"/>
        <end position="54"/>
    </location>
</feature>
<reference evidence="2 3" key="1">
    <citation type="submission" date="2014-08" db="EMBL/GenBank/DDBJ databases">
        <authorList>
            <person name="Chen Y.-H."/>
        </authorList>
    </citation>
    <scope>NUCLEOTIDE SEQUENCE [LARGE SCALE GENOMIC DNA]</scope>
</reference>
<name>A0A0T7H0J2_NEOGA</name>
<dbReference type="RefSeq" id="WP_046637594.1">
    <property type="nucleotide sequence ID" value="NZ_CCRK01000014.1"/>
</dbReference>
<sequence length="209" mass="22884">MLNLKFGTPKEISTALRGALQTAKQAQDQTRQHLRAIRAEIAELQSQRKSLLSLPVTEDVAAERVREWVEAVLRSAVAPGPSVSGGYLTPPPPLEAFTKSSNENSRSGSTWKPPYSGASINVQALLLSFLRDELIAGMLEKLSAIYNDGLENVSEVERAERLNAIDQQILDFELTEESIIRFARRSGVSIERRPDASSAVVEASDAELP</sequence>
<dbReference type="Proteomes" id="UP000039660">
    <property type="component" value="Unassembled WGS sequence"/>
</dbReference>
<protein>
    <submittedName>
        <fullName evidence="2">Uncharacterized protein</fullName>
    </submittedName>
</protein>
<organism evidence="2 3">
    <name type="scientific">Neorhizobium galegae bv. officinalis</name>
    <dbReference type="NCBI Taxonomy" id="323656"/>
    <lineage>
        <taxon>Bacteria</taxon>
        <taxon>Pseudomonadati</taxon>
        <taxon>Pseudomonadota</taxon>
        <taxon>Alphaproteobacteria</taxon>
        <taxon>Hyphomicrobiales</taxon>
        <taxon>Rhizobiaceae</taxon>
        <taxon>Rhizobium/Agrobacterium group</taxon>
        <taxon>Neorhizobium</taxon>
    </lineage>
</organism>
<evidence type="ECO:0000256" key="1">
    <source>
        <dbReference type="SAM" id="Coils"/>
    </source>
</evidence>
<evidence type="ECO:0000313" key="2">
    <source>
        <dbReference type="EMBL" id="CDZ53074.1"/>
    </source>
</evidence>
<accession>A0A0T7H0J2</accession>
<dbReference type="AlphaFoldDB" id="A0A0T7H0J2"/>
<gene>
    <name evidence="2" type="ORF">NGAL_HAMBI1189_48060</name>
</gene>
<keyword evidence="1" id="KW-0175">Coiled coil</keyword>
<proteinExistence type="predicted"/>
<dbReference type="EMBL" id="CCRK01000014">
    <property type="protein sequence ID" value="CDZ53074.1"/>
    <property type="molecule type" value="Genomic_DNA"/>
</dbReference>
<evidence type="ECO:0000313" key="3">
    <source>
        <dbReference type="Proteomes" id="UP000039660"/>
    </source>
</evidence>